<dbReference type="RefSeq" id="WP_107802794.1">
    <property type="nucleotide sequence ID" value="NZ_QAOI01000006.1"/>
</dbReference>
<evidence type="ECO:0000256" key="1">
    <source>
        <dbReference type="PIRSR" id="PIRSR038925-1"/>
    </source>
</evidence>
<feature type="binding site" evidence="1">
    <location>
        <begin position="200"/>
        <end position="206"/>
    </location>
    <ligand>
        <name>ATP</name>
        <dbReference type="ChEBI" id="CHEBI:30616"/>
    </ligand>
</feature>
<dbReference type="PANTHER" id="PTHR13504:SF35">
    <property type="entry name" value="PROTEIN ADENYLYLTRANSFERASE SOFIC"/>
    <property type="match status" value="1"/>
</dbReference>
<dbReference type="InterPro" id="IPR026287">
    <property type="entry name" value="SoFic-like"/>
</dbReference>
<protein>
    <submittedName>
        <fullName evidence="4">Fic family protein</fullName>
    </submittedName>
</protein>
<dbReference type="PIRSF" id="PIRSF038925">
    <property type="entry name" value="AMP-prot_trans"/>
    <property type="match status" value="1"/>
</dbReference>
<dbReference type="NCBIfam" id="NF046030">
    <property type="entry name" value="ProtAdlyltaseSoFic"/>
    <property type="match status" value="1"/>
</dbReference>
<feature type="domain" description="Fido" evidence="3">
    <location>
        <begin position="104"/>
        <end position="259"/>
    </location>
</feature>
<dbReference type="InterPro" id="IPR003812">
    <property type="entry name" value="Fido"/>
</dbReference>
<evidence type="ECO:0000313" key="5">
    <source>
        <dbReference type="Proteomes" id="UP000244128"/>
    </source>
</evidence>
<dbReference type="PROSITE" id="PS51459">
    <property type="entry name" value="FIDO"/>
    <property type="match status" value="1"/>
</dbReference>
<organism evidence="4 5">
    <name type="scientific">Nitrosomonas oligotropha</name>
    <dbReference type="NCBI Taxonomy" id="42354"/>
    <lineage>
        <taxon>Bacteria</taxon>
        <taxon>Pseudomonadati</taxon>
        <taxon>Pseudomonadota</taxon>
        <taxon>Betaproteobacteria</taxon>
        <taxon>Nitrosomonadales</taxon>
        <taxon>Nitrosomonadaceae</taxon>
        <taxon>Nitrosomonas</taxon>
    </lineage>
</organism>
<feature type="binding site" evidence="2">
    <location>
        <begin position="237"/>
        <end position="238"/>
    </location>
    <ligand>
        <name>ATP</name>
        <dbReference type="ChEBI" id="CHEBI:30616"/>
    </ligand>
</feature>
<dbReference type="AlphaFoldDB" id="A0A2T5I1P7"/>
<dbReference type="SUPFAM" id="SSF140931">
    <property type="entry name" value="Fic-like"/>
    <property type="match status" value="1"/>
</dbReference>
<gene>
    <name evidence="4" type="ORF">C8R26_10697</name>
</gene>
<dbReference type="InterPro" id="IPR048770">
    <property type="entry name" value="SoFic-like_C"/>
</dbReference>
<dbReference type="EMBL" id="QAOI01000006">
    <property type="protein sequence ID" value="PTQ77750.1"/>
    <property type="molecule type" value="Genomic_DNA"/>
</dbReference>
<proteinExistence type="predicted"/>
<dbReference type="InterPro" id="IPR025758">
    <property type="entry name" value="Fic/DOC_N"/>
</dbReference>
<dbReference type="GO" id="GO:0005524">
    <property type="term" value="F:ATP binding"/>
    <property type="evidence" value="ECO:0007669"/>
    <property type="project" value="UniProtKB-KW"/>
</dbReference>
<evidence type="ECO:0000256" key="2">
    <source>
        <dbReference type="PIRSR" id="PIRSR640198-2"/>
    </source>
</evidence>
<dbReference type="Pfam" id="PF13784">
    <property type="entry name" value="Fic_N"/>
    <property type="match status" value="1"/>
</dbReference>
<comment type="caution">
    <text evidence="4">The sequence shown here is derived from an EMBL/GenBank/DDBJ whole genome shotgun (WGS) entry which is preliminary data.</text>
</comment>
<dbReference type="Gene3D" id="1.10.3290.10">
    <property type="entry name" value="Fido-like domain"/>
    <property type="match status" value="1"/>
</dbReference>
<evidence type="ECO:0000259" key="3">
    <source>
        <dbReference type="PROSITE" id="PS51459"/>
    </source>
</evidence>
<feature type="binding site" evidence="2">
    <location>
        <begin position="199"/>
        <end position="206"/>
    </location>
    <ligand>
        <name>ATP</name>
        <dbReference type="ChEBI" id="CHEBI:30616"/>
    </ligand>
</feature>
<feature type="binding site" evidence="1">
    <location>
        <position position="70"/>
    </location>
    <ligand>
        <name>ATP</name>
        <dbReference type="ChEBI" id="CHEBI:30616"/>
    </ligand>
</feature>
<evidence type="ECO:0000313" key="4">
    <source>
        <dbReference type="EMBL" id="PTQ77750.1"/>
    </source>
</evidence>
<dbReference type="InterPro" id="IPR036597">
    <property type="entry name" value="Fido-like_dom_sf"/>
</dbReference>
<dbReference type="PANTHER" id="PTHR13504">
    <property type="entry name" value="FIDO DOMAIN-CONTAINING PROTEIN DDB_G0283145"/>
    <property type="match status" value="1"/>
</dbReference>
<accession>A0A2T5I1P7</accession>
<name>A0A2T5I1P7_9PROT</name>
<keyword evidence="1" id="KW-0067">ATP-binding</keyword>
<keyword evidence="1" id="KW-0547">Nucleotide-binding</keyword>
<feature type="binding site" evidence="1">
    <location>
        <position position="237"/>
    </location>
    <ligand>
        <name>ATP</name>
        <dbReference type="ChEBI" id="CHEBI:30616"/>
    </ligand>
</feature>
<reference evidence="4 5" key="1">
    <citation type="submission" date="2018-04" db="EMBL/GenBank/DDBJ databases">
        <title>Active sludge and wastewater microbial communities from Klosterneuburg, Austria.</title>
        <authorList>
            <person name="Wagner M."/>
        </authorList>
    </citation>
    <scope>NUCLEOTIDE SEQUENCE [LARGE SCALE GENOMIC DNA]</scope>
    <source>
        <strain evidence="4 5">Nm49</strain>
    </source>
</reference>
<dbReference type="Proteomes" id="UP000244128">
    <property type="component" value="Unassembled WGS sequence"/>
</dbReference>
<dbReference type="Pfam" id="PF02661">
    <property type="entry name" value="Fic"/>
    <property type="match status" value="1"/>
</dbReference>
<sequence>MTSWRPDQPYNDLPLLPPAIELETRTVLKQCIAARTALAELKQAAELIPNQGVLINTLPLLEAQASSEIENIVTTTDRLFQFQNANEYADPATREALRYSSALLEGFQTLQQHPLNTRTAEQVCTRIKGTDMQVRRVPGTALANQATGEVIYTPPVGEDLLRTQLANWERYLQEARDVDPLIRMAAGHYQFEAIYPFTDGNGRTGRVLNSLFLIQEDLLTLPILYLSRYIIKNKAEYYRLLLDVTRNQAWEPWIVYLLQGIEDTARWTTAKIAAIRSLSGLTIEHVKQSAPKIYSRELVDLIFDLPYCRIQNLVERNIAGRQAASRYLKQLVEIGVLEERAVGREKLFIHPKLMQLLTRDDNAVTSYT</sequence>
<dbReference type="InterPro" id="IPR040198">
    <property type="entry name" value="Fido_containing"/>
</dbReference>
<dbReference type="Pfam" id="PF21248">
    <property type="entry name" value="SoFic-like_C"/>
    <property type="match status" value="1"/>
</dbReference>